<dbReference type="STRING" id="83656.B1H18_34275"/>
<dbReference type="Proteomes" id="UP000190539">
    <property type="component" value="Unassembled WGS sequence"/>
</dbReference>
<reference evidence="1 2" key="1">
    <citation type="submission" date="2017-02" db="EMBL/GenBank/DDBJ databases">
        <title>Draft Genome Sequence of Streptomyces tsukubaensis F601, a Producer of the immunosuppressant tacrolimus FK506.</title>
        <authorList>
            <person name="Zong G."/>
            <person name="Zhong C."/>
            <person name="Fu J."/>
            <person name="Qin R."/>
            <person name="Cao G."/>
        </authorList>
    </citation>
    <scope>NUCLEOTIDE SEQUENCE [LARGE SCALE GENOMIC DNA]</scope>
    <source>
        <strain evidence="1 2">F601</strain>
    </source>
</reference>
<dbReference type="RefSeq" id="WP_077974516.1">
    <property type="nucleotide sequence ID" value="NZ_MVFC01000062.1"/>
</dbReference>
<keyword evidence="2" id="KW-1185">Reference proteome</keyword>
<accession>A0A1V3ZZ50</accession>
<comment type="caution">
    <text evidence="1">The sequence shown here is derived from an EMBL/GenBank/DDBJ whole genome shotgun (WGS) entry which is preliminary data.</text>
</comment>
<sequence>MTHPGPPTDLTDVVVCTLVNPTPGRLDPEGARLELHLTHPGSDVAYIHSAELTLPTGTRTGSVTTTPDTLRITQTAPSGRHAPTPVVWALAHRGEGRFHLTPDAPLPLDTAATLVLTLDGLTPVPGPATAAITTHIDLGDSHAPLQRSTTCHQLSWTEDPWIRSFSADKPQYTKNDTVTLTWTGMPTPKTGAGKRPEYFLYYTLGTPAHPADGRAELLKSIDVIASGYMDNDGHGACVFTGIDRTTAFMLQASRTDSGVSFTQTASAVAVIDKPDLTVGRLACSGTVALMGQSQTLLARTPSTVPFHGNYRPTTDGMLHITMECRTKEEPVNLAITVDDTAGNKPLWTLDARARDPQAPENILVPLPAGTHIYVTVSSNDEFAAQVTWYPLGQGR</sequence>
<organism evidence="1 2">
    <name type="scientific">Streptomyces tsukubensis</name>
    <dbReference type="NCBI Taxonomy" id="83656"/>
    <lineage>
        <taxon>Bacteria</taxon>
        <taxon>Bacillati</taxon>
        <taxon>Actinomycetota</taxon>
        <taxon>Actinomycetes</taxon>
        <taxon>Kitasatosporales</taxon>
        <taxon>Streptomycetaceae</taxon>
        <taxon>Streptomyces</taxon>
    </lineage>
</organism>
<proteinExistence type="predicted"/>
<dbReference type="AlphaFoldDB" id="A0A1V3ZZ50"/>
<name>A0A1V3ZZ50_9ACTN</name>
<gene>
    <name evidence="1" type="ORF">B1H18_34275</name>
</gene>
<evidence type="ECO:0000313" key="1">
    <source>
        <dbReference type="EMBL" id="OON71347.1"/>
    </source>
</evidence>
<feature type="non-terminal residue" evidence="1">
    <location>
        <position position="395"/>
    </location>
</feature>
<evidence type="ECO:0000313" key="2">
    <source>
        <dbReference type="Proteomes" id="UP000190539"/>
    </source>
</evidence>
<protein>
    <submittedName>
        <fullName evidence="1">Uncharacterized protein</fullName>
    </submittedName>
</protein>
<dbReference type="EMBL" id="MVFC01000062">
    <property type="protein sequence ID" value="OON71347.1"/>
    <property type="molecule type" value="Genomic_DNA"/>
</dbReference>